<evidence type="ECO:0000313" key="13">
    <source>
        <dbReference type="Proteomes" id="UP000322139"/>
    </source>
</evidence>
<dbReference type="InterPro" id="IPR011990">
    <property type="entry name" value="TPR-like_helical_dom_sf"/>
</dbReference>
<dbReference type="InterPro" id="IPR036890">
    <property type="entry name" value="HATPase_C_sf"/>
</dbReference>
<accession>A0A5D4RAR1</accession>
<dbReference type="Pfam" id="PF25503">
    <property type="entry name" value="TPR_CHK1"/>
    <property type="match status" value="1"/>
</dbReference>
<dbReference type="InterPro" id="IPR004358">
    <property type="entry name" value="Sig_transdc_His_kin-like_C"/>
</dbReference>
<dbReference type="Gene3D" id="3.30.450.40">
    <property type="match status" value="1"/>
</dbReference>
<dbReference type="InterPro" id="IPR053159">
    <property type="entry name" value="Hybrid_Histidine_Kinase"/>
</dbReference>
<dbReference type="InterPro" id="IPR036097">
    <property type="entry name" value="HisK_dim/P_sf"/>
</dbReference>
<dbReference type="InterPro" id="IPR003594">
    <property type="entry name" value="HATPase_dom"/>
</dbReference>
<dbReference type="CDD" id="cd14014">
    <property type="entry name" value="STKc_PknB_like"/>
    <property type="match status" value="1"/>
</dbReference>
<evidence type="ECO:0000259" key="10">
    <source>
        <dbReference type="PROSITE" id="PS50011"/>
    </source>
</evidence>
<dbReference type="RefSeq" id="WP_148975069.1">
    <property type="nucleotide sequence ID" value="NZ_VTER01000006.1"/>
</dbReference>
<dbReference type="Pfam" id="PF02518">
    <property type="entry name" value="HATPase_c"/>
    <property type="match status" value="1"/>
</dbReference>
<dbReference type="PANTHER" id="PTHR43642">
    <property type="entry name" value="HYBRID SIGNAL TRANSDUCTION HISTIDINE KINASE G"/>
    <property type="match status" value="1"/>
</dbReference>
<dbReference type="Pfam" id="PF00069">
    <property type="entry name" value="Pkinase"/>
    <property type="match status" value="1"/>
</dbReference>
<dbReference type="Gene3D" id="1.25.40.10">
    <property type="entry name" value="Tetratricopeptide repeat domain"/>
    <property type="match status" value="1"/>
</dbReference>
<dbReference type="SUPFAM" id="SSF55874">
    <property type="entry name" value="ATPase domain of HSP90 chaperone/DNA topoisomerase II/histidine kinase"/>
    <property type="match status" value="1"/>
</dbReference>
<evidence type="ECO:0000256" key="6">
    <source>
        <dbReference type="ARBA" id="ARBA00022777"/>
    </source>
</evidence>
<dbReference type="Gene3D" id="3.30.565.10">
    <property type="entry name" value="Histidine kinase-like ATPase, C-terminal domain"/>
    <property type="match status" value="1"/>
</dbReference>
<evidence type="ECO:0000259" key="11">
    <source>
        <dbReference type="PROSITE" id="PS50109"/>
    </source>
</evidence>
<dbReference type="GO" id="GO:0000155">
    <property type="term" value="F:phosphorelay sensor kinase activity"/>
    <property type="evidence" value="ECO:0007669"/>
    <property type="project" value="InterPro"/>
</dbReference>
<dbReference type="CDD" id="cd00082">
    <property type="entry name" value="HisKA"/>
    <property type="match status" value="1"/>
</dbReference>
<dbReference type="SUPFAM" id="SSF47384">
    <property type="entry name" value="Homodimeric domain of signal transducing histidine kinase"/>
    <property type="match status" value="1"/>
</dbReference>
<evidence type="ECO:0000313" key="12">
    <source>
        <dbReference type="EMBL" id="TYS47740.1"/>
    </source>
</evidence>
<dbReference type="InterPro" id="IPR041664">
    <property type="entry name" value="AAA_16"/>
</dbReference>
<sequence length="1722" mass="195731">MIENINIPGYRLIAAETENEEFIFLKGYSVKGREQVLIKTYKNDVLSDMEIAALIHEYQLTKEMEEDSILKAEELIIHLKKPYLVCKYFPCITLRELFSTRNADLTEMLDISAKLAGAIMQVHQQHIIHKSVNPGNILFNPVVGNIKITGFGQSTLLKEEHPALNAARLANLAHLPYISPEQTGRLNRLVDYRSDFYSAGIVFYELFTGELPFKAKEPLELVYEHLAKSIKNPCDSNPDLPPVIASIIMKLLEKMPENRYGSAFGIRADLLRALENQKSGKQQEVYPLGKYDDSMLFEPGRKLYGRDTEKAQILHVFEEVSRGSTGAVFLPGSPGMGKTALVHEIQKPLIREKGYFVSGKYDMLQRQMPYAPIIAAFRSLVLQVMLESESRREKWASKLKEGFFGNYAVLFPVLPELGLLMGEQVEEEPNGTDAHQQFLFHIHQFICLFADEQHPLVLFLDDLQWADIASLELIEYLLLKGMIPHFMLICAYRDNETGPSHPVRRTLARLKEGEAAIHHIPVRTLSQKEIYAWIGNALRDDGETVLELGGLLYRITGGNPLFISQLLFSYFEDGFIARDPAERKWKADIGKIMERPVDDGISGFMLDRFQKLPEKAKEVLKAASCFGNRFDFKTLSLLFKDRAGWLAESLWLALESGFILPKDPLYKYIHSSGYVNAMPTEYSFLHDTVQQAVYQSMNLEEQNASHLKIGRLLVGMKEHTPSRRFQIVHHLNICSEQLEMKERAQLAEWNAAAGELAKDAAAFREALSYFRAALELAGEDWNGKYELTFRIFKGLGQCFYLTGKLDEAEKTFAIVLENAKTDYEKLSIYNLQITLFTHMHRVKEAVSSGIEGLKLYGITFAPSIGKHAIVLELLRAKFALRGKSQEDILSLPEMLDRDKRQILQTLINLNAPSYHADQNLATMLMLKALNYTLSNGLTDLSALVFNNYSLILSAGFSDFKGSYDYGRLAIKLSQHFGVTGIKGRVQFVFGSFVSHWRNPISENLHHLTDSQRYCLDAGNIHLAGANSSFIVITLFMKGSPLEEALDGIRNQIRFVNRIQYPISIGFLTEMEEWVLYLKKEKENHDWTFTPVLDDDSAKIIHYTIRLQISYLFQKTEYADELIQKLEPLISKRLTLVIVPEYHFYHGLWLGRFYEHEKQKKKKDLHLAKLKDAISKMKRWAALSPSNFLHKYLLLKAEYRRIAKRDSSLFNIYDESIQEAEKNGFLQDAAIANECAGRCFSAMGYSRMASSFFSEAFKGYRLWGAEAKADDLRKKAKISLLKEPETSHSFQFDEYALVSAAQSISREVVLENLLARLMEVIMHYSGADRGILLFKRDGIWTIGEYAGAGERPKRFEPVQGREMLSEQAIELAELSREGIILDHACENSLISGDPYVKRMLLKSLICLPILNKGEVKGMMYLENNQISHAFTKENLRVLELIASQAAISLENADLYERMEARVARRTEELNEANIRLERANKELDRSRQAKNTILSDISHDLRSPLAAVKGYIEAVQEGIAESEEQKREFLQRSVSRLNELNVLIQDLFDLSRMEAGQMRFEMDYLPLGQMLANIQKQFKFEAEKKGLSFVLDLENTNVEDVPLVEADPARLLQAFSNLVSNSIKHTETGGLILSARLVCQDLVRICLSDTGSGIPAARLPFIFDRNYTRTSSNSRTGGNGIGLSITREIIARHNGKIWAESNEGEGTSVFIELPVYHFSAEMV</sequence>
<evidence type="ECO:0000256" key="7">
    <source>
        <dbReference type="ARBA" id="ARBA00022840"/>
    </source>
</evidence>
<dbReference type="SUPFAM" id="SSF48452">
    <property type="entry name" value="TPR-like"/>
    <property type="match status" value="1"/>
</dbReference>
<proteinExistence type="predicted"/>
<keyword evidence="3" id="KW-0597">Phosphoprotein</keyword>
<dbReference type="InterPro" id="IPR011009">
    <property type="entry name" value="Kinase-like_dom_sf"/>
</dbReference>
<dbReference type="SMART" id="SM00388">
    <property type="entry name" value="HisKA"/>
    <property type="match status" value="1"/>
</dbReference>
<evidence type="ECO:0000256" key="4">
    <source>
        <dbReference type="ARBA" id="ARBA00022679"/>
    </source>
</evidence>
<evidence type="ECO:0000256" key="2">
    <source>
        <dbReference type="ARBA" id="ARBA00012438"/>
    </source>
</evidence>
<feature type="domain" description="Protein kinase" evidence="10">
    <location>
        <begin position="1"/>
        <end position="271"/>
    </location>
</feature>
<dbReference type="GO" id="GO:0005524">
    <property type="term" value="F:ATP binding"/>
    <property type="evidence" value="ECO:0007669"/>
    <property type="project" value="UniProtKB-KW"/>
</dbReference>
<keyword evidence="4" id="KW-0808">Transferase</keyword>
<dbReference type="Proteomes" id="UP000322139">
    <property type="component" value="Unassembled WGS sequence"/>
</dbReference>
<keyword evidence="5" id="KW-0547">Nucleotide-binding</keyword>
<dbReference type="Pfam" id="PF13191">
    <property type="entry name" value="AAA_16"/>
    <property type="match status" value="1"/>
</dbReference>
<dbReference type="PANTHER" id="PTHR43642:SF1">
    <property type="entry name" value="HYBRID SIGNAL TRANSDUCTION HISTIDINE KINASE G"/>
    <property type="match status" value="1"/>
</dbReference>
<dbReference type="PROSITE" id="PS50109">
    <property type="entry name" value="HIS_KIN"/>
    <property type="match status" value="1"/>
</dbReference>
<dbReference type="Pfam" id="PF00512">
    <property type="entry name" value="HisKA"/>
    <property type="match status" value="1"/>
</dbReference>
<dbReference type="PRINTS" id="PR00344">
    <property type="entry name" value="BCTRLSENSOR"/>
</dbReference>
<dbReference type="SMART" id="SM00220">
    <property type="entry name" value="S_TKc"/>
    <property type="match status" value="1"/>
</dbReference>
<dbReference type="SMART" id="SM00065">
    <property type="entry name" value="GAF"/>
    <property type="match status" value="1"/>
</dbReference>
<feature type="domain" description="Histidine kinase" evidence="11">
    <location>
        <begin position="1495"/>
        <end position="1716"/>
    </location>
</feature>
<evidence type="ECO:0000256" key="9">
    <source>
        <dbReference type="SAM" id="Coils"/>
    </source>
</evidence>
<keyword evidence="6" id="KW-0418">Kinase</keyword>
<dbReference type="SMART" id="SM00387">
    <property type="entry name" value="HATPase_c"/>
    <property type="match status" value="1"/>
</dbReference>
<dbReference type="EMBL" id="VTER01000006">
    <property type="protein sequence ID" value="TYS47740.1"/>
    <property type="molecule type" value="Genomic_DNA"/>
</dbReference>
<dbReference type="InterPro" id="IPR029016">
    <property type="entry name" value="GAF-like_dom_sf"/>
</dbReference>
<reference evidence="12 13" key="1">
    <citation type="submission" date="2019-08" db="EMBL/GenBank/DDBJ databases">
        <title>Bacillus genomes from the desert of Cuatro Cienegas, Coahuila.</title>
        <authorList>
            <person name="Olmedo-Alvarez G."/>
        </authorList>
    </citation>
    <scope>NUCLEOTIDE SEQUENCE [LARGE SCALE GENOMIC DNA]</scope>
    <source>
        <strain evidence="12 13">CH446_14T</strain>
    </source>
</reference>
<evidence type="ECO:0000256" key="3">
    <source>
        <dbReference type="ARBA" id="ARBA00022553"/>
    </source>
</evidence>
<organism evidence="12 13">
    <name type="scientific">Bacillus infantis</name>
    <dbReference type="NCBI Taxonomy" id="324767"/>
    <lineage>
        <taxon>Bacteria</taxon>
        <taxon>Bacillati</taxon>
        <taxon>Bacillota</taxon>
        <taxon>Bacilli</taxon>
        <taxon>Bacillales</taxon>
        <taxon>Bacillaceae</taxon>
        <taxon>Bacillus</taxon>
    </lineage>
</organism>
<comment type="catalytic activity">
    <reaction evidence="1">
        <text>ATP + protein L-histidine = ADP + protein N-phospho-L-histidine.</text>
        <dbReference type="EC" id="2.7.13.3"/>
    </reaction>
</comment>
<dbReference type="Gene3D" id="1.10.287.130">
    <property type="match status" value="1"/>
</dbReference>
<dbReference type="SUPFAM" id="SSF56112">
    <property type="entry name" value="Protein kinase-like (PK-like)"/>
    <property type="match status" value="1"/>
</dbReference>
<name>A0A5D4RAR1_9BACI</name>
<evidence type="ECO:0000256" key="1">
    <source>
        <dbReference type="ARBA" id="ARBA00000085"/>
    </source>
</evidence>
<dbReference type="Gene3D" id="1.10.510.10">
    <property type="entry name" value="Transferase(Phosphotransferase) domain 1"/>
    <property type="match status" value="1"/>
</dbReference>
<dbReference type="SUPFAM" id="SSF55781">
    <property type="entry name" value="GAF domain-like"/>
    <property type="match status" value="1"/>
</dbReference>
<comment type="caution">
    <text evidence="12">The sequence shown here is derived from an EMBL/GenBank/DDBJ whole genome shotgun (WGS) entry which is preliminary data.</text>
</comment>
<keyword evidence="7" id="KW-0067">ATP-binding</keyword>
<dbReference type="InterPro" id="IPR000719">
    <property type="entry name" value="Prot_kinase_dom"/>
</dbReference>
<dbReference type="InterPro" id="IPR005467">
    <property type="entry name" value="His_kinase_dom"/>
</dbReference>
<dbReference type="EC" id="2.7.13.3" evidence="2"/>
<dbReference type="InterPro" id="IPR003018">
    <property type="entry name" value="GAF"/>
</dbReference>
<evidence type="ECO:0000256" key="8">
    <source>
        <dbReference type="ARBA" id="ARBA00023012"/>
    </source>
</evidence>
<protein>
    <recommendedName>
        <fullName evidence="2">histidine kinase</fullName>
        <ecNumber evidence="2">2.7.13.3</ecNumber>
    </recommendedName>
</protein>
<feature type="coiled-coil region" evidence="9">
    <location>
        <begin position="1454"/>
        <end position="1539"/>
    </location>
</feature>
<dbReference type="SUPFAM" id="SSF52540">
    <property type="entry name" value="P-loop containing nucleoside triphosphate hydrolases"/>
    <property type="match status" value="1"/>
</dbReference>
<dbReference type="Pfam" id="PF01590">
    <property type="entry name" value="GAF"/>
    <property type="match status" value="1"/>
</dbReference>
<dbReference type="InterPro" id="IPR027417">
    <property type="entry name" value="P-loop_NTPase"/>
</dbReference>
<keyword evidence="8" id="KW-0902">Two-component regulatory system</keyword>
<dbReference type="InterPro" id="IPR003661">
    <property type="entry name" value="HisK_dim/P_dom"/>
</dbReference>
<keyword evidence="9" id="KW-0175">Coiled coil</keyword>
<dbReference type="Gene3D" id="3.40.50.300">
    <property type="entry name" value="P-loop containing nucleotide triphosphate hydrolases"/>
    <property type="match status" value="1"/>
</dbReference>
<evidence type="ECO:0000256" key="5">
    <source>
        <dbReference type="ARBA" id="ARBA00022741"/>
    </source>
</evidence>
<gene>
    <name evidence="12" type="ORF">FZD51_12430</name>
</gene>
<dbReference type="PROSITE" id="PS50011">
    <property type="entry name" value="PROTEIN_KINASE_DOM"/>
    <property type="match status" value="1"/>
</dbReference>